<evidence type="ECO:0000313" key="2">
    <source>
        <dbReference type="Proteomes" id="UP000507470"/>
    </source>
</evidence>
<gene>
    <name evidence="1" type="ORF">MCOR_33468</name>
</gene>
<sequence length="399" mass="46131">MEHAVPIAFALKGYSVSTNIMRKMLKDVFIRCFEKELYVPVISFDGQWYNLCVRSNTGEPMTLLQLQKTFLRNQRQKQNFHLTDGFSLNKFQVLIRLRVLKAKCMYSIQGMQMANLKQEERVTLSSSDVITDDSFAPVNRTEDHSSLHEISQTLDNENQSNSSKDVFCLNENDYQTIALSAVFNKKTILACLKSIACKLKDKKIHFLISWPKYKITEFLNHIAVGIEVKRQATSRRKNVVSLQKLCKKVIRTFSKDILNIVDAEYAFPLEKQKWILDMPFDDNLEICGLTKQINWFSKPEYSQETSSSKFFLLDCHHILTNVRIKCCKTGIPEAGIHRQAWVKLTKSEHDNVLSKALDEDLVDCQSNSFAHQTFSQKVEDAMRLNGDNNEAMFCRLIRE</sequence>
<organism evidence="1 2">
    <name type="scientific">Mytilus coruscus</name>
    <name type="common">Sea mussel</name>
    <dbReference type="NCBI Taxonomy" id="42192"/>
    <lineage>
        <taxon>Eukaryota</taxon>
        <taxon>Metazoa</taxon>
        <taxon>Spiralia</taxon>
        <taxon>Lophotrochozoa</taxon>
        <taxon>Mollusca</taxon>
        <taxon>Bivalvia</taxon>
        <taxon>Autobranchia</taxon>
        <taxon>Pteriomorphia</taxon>
        <taxon>Mytilida</taxon>
        <taxon>Mytiloidea</taxon>
        <taxon>Mytilidae</taxon>
        <taxon>Mytilinae</taxon>
        <taxon>Mytilus</taxon>
    </lineage>
</organism>
<protein>
    <submittedName>
        <fullName evidence="1">Uncharacterized protein</fullName>
    </submittedName>
</protein>
<dbReference type="AlphaFoldDB" id="A0A6J8CTH7"/>
<accession>A0A6J8CTH7</accession>
<name>A0A6J8CTH7_MYTCO</name>
<evidence type="ECO:0000313" key="1">
    <source>
        <dbReference type="EMBL" id="CAC5399185.1"/>
    </source>
</evidence>
<keyword evidence="2" id="KW-1185">Reference proteome</keyword>
<dbReference type="Proteomes" id="UP000507470">
    <property type="component" value="Unassembled WGS sequence"/>
</dbReference>
<proteinExistence type="predicted"/>
<dbReference type="OrthoDB" id="6134475at2759"/>
<reference evidence="1 2" key="1">
    <citation type="submission" date="2020-06" db="EMBL/GenBank/DDBJ databases">
        <authorList>
            <person name="Li R."/>
            <person name="Bekaert M."/>
        </authorList>
    </citation>
    <scope>NUCLEOTIDE SEQUENCE [LARGE SCALE GENOMIC DNA]</scope>
    <source>
        <strain evidence="2">wild</strain>
    </source>
</reference>
<dbReference type="EMBL" id="CACVKT020005973">
    <property type="protein sequence ID" value="CAC5399185.1"/>
    <property type="molecule type" value="Genomic_DNA"/>
</dbReference>